<evidence type="ECO:0008006" key="3">
    <source>
        <dbReference type="Google" id="ProtNLM"/>
    </source>
</evidence>
<gene>
    <name evidence="1" type="ORF">MAR_026139</name>
</gene>
<proteinExistence type="predicted"/>
<protein>
    <recommendedName>
        <fullName evidence="3">PH domain-containing protein</fullName>
    </recommendedName>
</protein>
<reference evidence="1" key="1">
    <citation type="submission" date="2022-11" db="EMBL/GenBank/DDBJ databases">
        <title>Centuries of genome instability and evolution in soft-shell clam transmissible cancer (bioRxiv).</title>
        <authorList>
            <person name="Hart S.F.M."/>
            <person name="Yonemitsu M.A."/>
            <person name="Giersch R.M."/>
            <person name="Beal B.F."/>
            <person name="Arriagada G."/>
            <person name="Davis B.W."/>
            <person name="Ostrander E.A."/>
            <person name="Goff S.P."/>
            <person name="Metzger M.J."/>
        </authorList>
    </citation>
    <scope>NUCLEOTIDE SEQUENCE</scope>
    <source>
        <strain evidence="1">MELC-2E11</strain>
        <tissue evidence="1">Siphon/mantle</tissue>
    </source>
</reference>
<accession>A0ABY7EU81</accession>
<sequence length="188" mass="19816">MSVVKEGYVKRHSKSLFSGGWNDVYLKLYSDSNLLAYKKKGDMTAKPPVLHQQVSPALIHPNRGTHNNKDTPSNNRIHSNKAYGYQQPPQGYAGGYAQGPQQNVVYATDHHRKKKGGLGGVMGSNTGKMAAGLIGGAALGYGASRMMGGGMGGFGSPFGMFGMGRCGSWSSMSSFGSCGSFGSFGSFD</sequence>
<dbReference type="Proteomes" id="UP001164746">
    <property type="component" value="Chromosome 8"/>
</dbReference>
<keyword evidence="2" id="KW-1185">Reference proteome</keyword>
<dbReference type="EMBL" id="CP111019">
    <property type="protein sequence ID" value="WAR11959.1"/>
    <property type="molecule type" value="Genomic_DNA"/>
</dbReference>
<evidence type="ECO:0000313" key="2">
    <source>
        <dbReference type="Proteomes" id="UP001164746"/>
    </source>
</evidence>
<name>A0ABY7EU81_MYAAR</name>
<organism evidence="1 2">
    <name type="scientific">Mya arenaria</name>
    <name type="common">Soft-shell clam</name>
    <dbReference type="NCBI Taxonomy" id="6604"/>
    <lineage>
        <taxon>Eukaryota</taxon>
        <taxon>Metazoa</taxon>
        <taxon>Spiralia</taxon>
        <taxon>Lophotrochozoa</taxon>
        <taxon>Mollusca</taxon>
        <taxon>Bivalvia</taxon>
        <taxon>Autobranchia</taxon>
        <taxon>Heteroconchia</taxon>
        <taxon>Euheterodonta</taxon>
        <taxon>Imparidentia</taxon>
        <taxon>Neoheterodontei</taxon>
        <taxon>Myida</taxon>
        <taxon>Myoidea</taxon>
        <taxon>Myidae</taxon>
        <taxon>Mya</taxon>
    </lineage>
</organism>
<evidence type="ECO:0000313" key="1">
    <source>
        <dbReference type="EMBL" id="WAR11959.1"/>
    </source>
</evidence>